<dbReference type="GO" id="GO:0005096">
    <property type="term" value="F:GTPase activator activity"/>
    <property type="evidence" value="ECO:0007669"/>
    <property type="project" value="TreeGrafter"/>
</dbReference>
<dbReference type="InterPro" id="IPR000195">
    <property type="entry name" value="Rab-GAP-TBC_dom"/>
</dbReference>
<organism evidence="3">
    <name type="scientific">Chloropicon roscoffensis</name>
    <dbReference type="NCBI Taxonomy" id="1461544"/>
    <lineage>
        <taxon>Eukaryota</taxon>
        <taxon>Viridiplantae</taxon>
        <taxon>Chlorophyta</taxon>
        <taxon>Chloropicophyceae</taxon>
        <taxon>Chloropicales</taxon>
        <taxon>Chloropicaceae</taxon>
        <taxon>Chloropicon</taxon>
    </lineage>
</organism>
<evidence type="ECO:0000256" key="1">
    <source>
        <dbReference type="SAM" id="MobiDB-lite"/>
    </source>
</evidence>
<dbReference type="SMART" id="SM00164">
    <property type="entry name" value="TBC"/>
    <property type="match status" value="1"/>
</dbReference>
<name>A0A7S3FQF1_9CHLO</name>
<dbReference type="InterPro" id="IPR035969">
    <property type="entry name" value="Rab-GAP_TBC_sf"/>
</dbReference>
<proteinExistence type="predicted"/>
<dbReference type="Gene3D" id="1.10.472.80">
    <property type="entry name" value="Ypt/Rab-GAP domain of gyp1p, domain 3"/>
    <property type="match status" value="1"/>
</dbReference>
<dbReference type="PANTHER" id="PTHR22957:SF507">
    <property type="entry name" value="OS08G0547200 PROTEIN"/>
    <property type="match status" value="1"/>
</dbReference>
<protein>
    <submittedName>
        <fullName evidence="4">Rab-GTPase-TBC domain-containing protein</fullName>
    </submittedName>
</protein>
<feature type="region of interest" description="Disordered" evidence="1">
    <location>
        <begin position="179"/>
        <end position="200"/>
    </location>
</feature>
<reference evidence="3" key="1">
    <citation type="submission" date="2021-01" db="EMBL/GenBank/DDBJ databases">
        <authorList>
            <person name="Corre E."/>
            <person name="Pelletier E."/>
            <person name="Niang G."/>
            <person name="Scheremetjew M."/>
            <person name="Finn R."/>
            <person name="Kale V."/>
            <person name="Holt S."/>
            <person name="Cochrane G."/>
            <person name="Meng A."/>
            <person name="Brown T."/>
            <person name="Cohen L."/>
        </authorList>
    </citation>
    <scope>NUCLEOTIDE SEQUENCE</scope>
    <source>
        <strain evidence="3">RCC1871</strain>
    </source>
</reference>
<evidence type="ECO:0000313" key="5">
    <source>
        <dbReference type="Proteomes" id="UP001472866"/>
    </source>
</evidence>
<evidence type="ECO:0000313" key="4">
    <source>
        <dbReference type="EMBL" id="WZN59695.1"/>
    </source>
</evidence>
<dbReference type="Pfam" id="PF00566">
    <property type="entry name" value="RabGAP-TBC"/>
    <property type="match status" value="1"/>
</dbReference>
<accession>A0A7S3FQF1</accession>
<dbReference type="AlphaFoldDB" id="A0A7S3FQF1"/>
<sequence>MSSTSEDWVMVDDDAYFYEEECPSTTDEDATEDHVERENSPGIDAVGLGTALVLGATVGLGVGVSVAAVATIASRHIQQHGPSMMEKLGIKAFWKRKPLTSERWCEEVDGEGHVRNFRSLLEEVSKGGVSSDIRVTVWPFLVGLMDPNSSADERFERLEALRRKYDSLVGRCRTLHTELEDDEREASSEAADPTRNQAEEYKENRRILALDLVRTDFSSMALEEEDEGEVPAEPAEEDDARALGLHDPIESAEYLSPQKRRCAKVMGKLLLCYSVHDPQTGYCQGMTDLIQPFVQTFRDESACFWAFATFMESARENFMSDESGIMTRLSLVKMVMADISPEVFSYLNEIGAESFFFSYRMILVLLRRELSVENTMLFWEVMWAEDLLADREPGVPDFLVFSIVALIMGKSHEITTSCKAESDVVYMFCNLKVNVWHMIEAARFCRKKWLAIGAPEAVT</sequence>
<keyword evidence="5" id="KW-1185">Reference proteome</keyword>
<dbReference type="PANTHER" id="PTHR22957">
    <property type="entry name" value="TBC1 DOMAIN FAMILY MEMBER GTPASE-ACTIVATING PROTEIN"/>
    <property type="match status" value="1"/>
</dbReference>
<dbReference type="Gene3D" id="1.10.8.270">
    <property type="entry name" value="putative rabgap domain of human tbc1 domain family member 14 like domains"/>
    <property type="match status" value="1"/>
</dbReference>
<dbReference type="PROSITE" id="PS50086">
    <property type="entry name" value="TBC_RABGAP"/>
    <property type="match status" value="1"/>
</dbReference>
<feature type="domain" description="Rab-GAP TBC" evidence="2">
    <location>
        <begin position="128"/>
        <end position="386"/>
    </location>
</feature>
<dbReference type="SUPFAM" id="SSF47923">
    <property type="entry name" value="Ypt/Rab-GAP domain of gyp1p"/>
    <property type="match status" value="2"/>
</dbReference>
<gene>
    <name evidence="3" type="ORF">CROS1456_LOCUS6508</name>
    <name evidence="4" type="ORF">HKI87_02g12210</name>
</gene>
<evidence type="ECO:0000313" key="3">
    <source>
        <dbReference type="EMBL" id="CAE0193418.1"/>
    </source>
</evidence>
<evidence type="ECO:0000259" key="2">
    <source>
        <dbReference type="PROSITE" id="PS50086"/>
    </source>
</evidence>
<dbReference type="Proteomes" id="UP001472866">
    <property type="component" value="Chromosome 02"/>
</dbReference>
<reference evidence="4 5" key="2">
    <citation type="submission" date="2024-03" db="EMBL/GenBank/DDBJ databases">
        <title>Complete genome sequence of the green alga Chloropicon roscoffensis RCC1871.</title>
        <authorList>
            <person name="Lemieux C."/>
            <person name="Pombert J.-F."/>
            <person name="Otis C."/>
            <person name="Turmel M."/>
        </authorList>
    </citation>
    <scope>NUCLEOTIDE SEQUENCE [LARGE SCALE GENOMIC DNA]</scope>
    <source>
        <strain evidence="4 5">RCC1871</strain>
    </source>
</reference>
<dbReference type="EMBL" id="HBHZ01008412">
    <property type="protein sequence ID" value="CAE0193418.1"/>
    <property type="molecule type" value="Transcribed_RNA"/>
</dbReference>
<dbReference type="EMBL" id="CP151502">
    <property type="protein sequence ID" value="WZN59695.1"/>
    <property type="molecule type" value="Genomic_DNA"/>
</dbReference>